<keyword evidence="2" id="KW-0732">Signal</keyword>
<proteinExistence type="predicted"/>
<feature type="signal peptide" evidence="2">
    <location>
        <begin position="1"/>
        <end position="19"/>
    </location>
</feature>
<name>A0A511V0S8_9BACI</name>
<protein>
    <recommendedName>
        <fullName evidence="5">DUF4352 domain-containing protein</fullName>
    </recommendedName>
</protein>
<evidence type="ECO:0000313" key="4">
    <source>
        <dbReference type="Proteomes" id="UP000321491"/>
    </source>
</evidence>
<evidence type="ECO:0000256" key="2">
    <source>
        <dbReference type="SAM" id="SignalP"/>
    </source>
</evidence>
<comment type="caution">
    <text evidence="3">The sequence shown here is derived from an EMBL/GenBank/DDBJ whole genome shotgun (WGS) entry which is preliminary data.</text>
</comment>
<dbReference type="EMBL" id="BJXW01000048">
    <property type="protein sequence ID" value="GEN32514.1"/>
    <property type="molecule type" value="Genomic_DNA"/>
</dbReference>
<feature type="compositionally biased region" description="Basic and acidic residues" evidence="1">
    <location>
        <begin position="43"/>
        <end position="54"/>
    </location>
</feature>
<dbReference type="RefSeq" id="WP_146938846.1">
    <property type="nucleotide sequence ID" value="NZ_BJXW01000048.1"/>
</dbReference>
<dbReference type="PROSITE" id="PS51257">
    <property type="entry name" value="PROKAR_LIPOPROTEIN"/>
    <property type="match status" value="1"/>
</dbReference>
<keyword evidence="4" id="KW-1185">Reference proteome</keyword>
<reference evidence="3 4" key="1">
    <citation type="submission" date="2019-07" db="EMBL/GenBank/DDBJ databases">
        <title>Whole genome shotgun sequence of Cerasibacillus quisquiliarum NBRC 102429.</title>
        <authorList>
            <person name="Hosoyama A."/>
            <person name="Uohara A."/>
            <person name="Ohji S."/>
            <person name="Ichikawa N."/>
        </authorList>
    </citation>
    <scope>NUCLEOTIDE SEQUENCE [LARGE SCALE GENOMIC DNA]</scope>
    <source>
        <strain evidence="3 4">NBRC 102429</strain>
    </source>
</reference>
<gene>
    <name evidence="3" type="ORF">CQU01_27520</name>
</gene>
<dbReference type="AlphaFoldDB" id="A0A511V0S8"/>
<sequence>MKRISLILTVLLISTFMLVACSDDKDEAKESDNNVVNEENNDENDKNNAEKDDDSKDNDDDSDKSSSEIITEDQLDLKLGDTGKFDTTLGTYEMTVMSAKLLDSEFEGIESQLDRFILLDIKVKNTSNNDLKLDDIMASIEITEDLEGSGFGDSSGAFDSIEELTGEIKPGEEIFGQFITEVYDSDVYYFREGPGVVAAGWSNQVIWTIPADEAK</sequence>
<evidence type="ECO:0000313" key="3">
    <source>
        <dbReference type="EMBL" id="GEN32514.1"/>
    </source>
</evidence>
<organism evidence="3 4">
    <name type="scientific">Cerasibacillus quisquiliarum</name>
    <dbReference type="NCBI Taxonomy" id="227865"/>
    <lineage>
        <taxon>Bacteria</taxon>
        <taxon>Bacillati</taxon>
        <taxon>Bacillota</taxon>
        <taxon>Bacilli</taxon>
        <taxon>Bacillales</taxon>
        <taxon>Bacillaceae</taxon>
        <taxon>Cerasibacillus</taxon>
    </lineage>
</organism>
<evidence type="ECO:0000256" key="1">
    <source>
        <dbReference type="SAM" id="MobiDB-lite"/>
    </source>
</evidence>
<dbReference type="Proteomes" id="UP000321491">
    <property type="component" value="Unassembled WGS sequence"/>
</dbReference>
<dbReference type="OrthoDB" id="2721848at2"/>
<accession>A0A511V0S8</accession>
<evidence type="ECO:0008006" key="5">
    <source>
        <dbReference type="Google" id="ProtNLM"/>
    </source>
</evidence>
<feature type="region of interest" description="Disordered" evidence="1">
    <location>
        <begin position="26"/>
        <end position="72"/>
    </location>
</feature>
<feature type="chain" id="PRO_5038861078" description="DUF4352 domain-containing protein" evidence="2">
    <location>
        <begin position="20"/>
        <end position="215"/>
    </location>
</feature>